<keyword evidence="2" id="KW-1185">Reference proteome</keyword>
<proteinExistence type="predicted"/>
<sequence>SLLLCWGYLQFTSPPEPPFTKEDAVAFATSSKGTKIEKFPEDIGTKEDHIEGYHVTRETKAEETSEEVYRVTFVEHWEKGDDTGTYTFSFQVEKGSSLLINEQGEVPPYY</sequence>
<dbReference type="EMBL" id="RBVX01000002">
    <property type="protein sequence ID" value="RSL34685.1"/>
    <property type="molecule type" value="Genomic_DNA"/>
</dbReference>
<reference evidence="1 2" key="1">
    <citation type="submission" date="2018-10" db="EMBL/GenBank/DDBJ databases">
        <title>Draft genome sequence of Bacillus salarius IM0101, isolated from a hypersaline soil in Inner Mongolia, China.</title>
        <authorList>
            <person name="Yamprayoonswat W."/>
            <person name="Boonvisut S."/>
            <person name="Jumpathong W."/>
            <person name="Sittihan S."/>
            <person name="Ruangsuj P."/>
            <person name="Wanthongcharoen S."/>
            <person name="Thongpramul N."/>
            <person name="Pimmason S."/>
            <person name="Yu B."/>
            <person name="Yasawong M."/>
        </authorList>
    </citation>
    <scope>NUCLEOTIDE SEQUENCE [LARGE SCALE GENOMIC DNA]</scope>
    <source>
        <strain evidence="1 2">IM0101</strain>
    </source>
</reference>
<gene>
    <name evidence="1" type="ORF">D7Z54_02255</name>
</gene>
<protein>
    <submittedName>
        <fullName evidence="1">Uncharacterized protein</fullName>
    </submittedName>
</protein>
<dbReference type="AlphaFoldDB" id="A0A3R9PNE3"/>
<feature type="non-terminal residue" evidence="1">
    <location>
        <position position="1"/>
    </location>
</feature>
<accession>A0A3R9PNE3</accession>
<name>A0A3R9PNE3_9BACI</name>
<dbReference type="Proteomes" id="UP000275076">
    <property type="component" value="Unassembled WGS sequence"/>
</dbReference>
<comment type="caution">
    <text evidence="1">The sequence shown here is derived from an EMBL/GenBank/DDBJ whole genome shotgun (WGS) entry which is preliminary data.</text>
</comment>
<evidence type="ECO:0000313" key="2">
    <source>
        <dbReference type="Proteomes" id="UP000275076"/>
    </source>
</evidence>
<organism evidence="1 2">
    <name type="scientific">Salibacterium salarium</name>
    <dbReference type="NCBI Taxonomy" id="284579"/>
    <lineage>
        <taxon>Bacteria</taxon>
        <taxon>Bacillati</taxon>
        <taxon>Bacillota</taxon>
        <taxon>Bacilli</taxon>
        <taxon>Bacillales</taxon>
        <taxon>Bacillaceae</taxon>
    </lineage>
</organism>
<evidence type="ECO:0000313" key="1">
    <source>
        <dbReference type="EMBL" id="RSL34685.1"/>
    </source>
</evidence>